<evidence type="ECO:0000313" key="1">
    <source>
        <dbReference type="EMBL" id="MDV7265643.1"/>
    </source>
</evidence>
<accession>A0AAE5A6Y3</accession>
<evidence type="ECO:0000313" key="2">
    <source>
        <dbReference type="Proteomes" id="UP001185863"/>
    </source>
</evidence>
<comment type="caution">
    <text evidence="1">The sequence shown here is derived from an EMBL/GenBank/DDBJ whole genome shotgun (WGS) entry which is preliminary data.</text>
</comment>
<dbReference type="Proteomes" id="UP001185863">
    <property type="component" value="Unassembled WGS sequence"/>
</dbReference>
<name>A0AAE5A6Y3_9NOCA</name>
<dbReference type="EMBL" id="JAWLUP010000029">
    <property type="protein sequence ID" value="MDV7265643.1"/>
    <property type="molecule type" value="Genomic_DNA"/>
</dbReference>
<dbReference type="RefSeq" id="WP_317745108.1">
    <property type="nucleotide sequence ID" value="NZ_JAWLUP010000029.1"/>
</dbReference>
<gene>
    <name evidence="1" type="ORF">R4315_13950</name>
</gene>
<reference evidence="1" key="1">
    <citation type="submission" date="2023-10" db="EMBL/GenBank/DDBJ databases">
        <title>Development of a sustainable strategy for remediation of hydrocarbon-contaminated territories based on the waste exchange concept.</title>
        <authorList>
            <person name="Krivoruchko A."/>
        </authorList>
    </citation>
    <scope>NUCLEOTIDE SEQUENCE</scope>
    <source>
        <strain evidence="1">IEGM 68</strain>
    </source>
</reference>
<sequence>MAQRCHDEASDGRIAESGIVLRDVCAGPSVLGARSHLFAAPAGERR</sequence>
<dbReference type="AlphaFoldDB" id="A0AAE5A6Y3"/>
<proteinExistence type="predicted"/>
<protein>
    <submittedName>
        <fullName evidence="1">Uncharacterized protein</fullName>
    </submittedName>
</protein>
<organism evidence="1 2">
    <name type="scientific">Rhodococcus oxybenzonivorans</name>
    <dbReference type="NCBI Taxonomy" id="1990687"/>
    <lineage>
        <taxon>Bacteria</taxon>
        <taxon>Bacillati</taxon>
        <taxon>Actinomycetota</taxon>
        <taxon>Actinomycetes</taxon>
        <taxon>Mycobacteriales</taxon>
        <taxon>Nocardiaceae</taxon>
        <taxon>Rhodococcus</taxon>
    </lineage>
</organism>